<feature type="domain" description="C2H2-type" evidence="7">
    <location>
        <begin position="351"/>
        <end position="378"/>
    </location>
</feature>
<keyword evidence="4" id="KW-0862">Zinc</keyword>
<sequence length="583" mass="68059">MKISYKLLCNACLCVGRKLHKITDEKTQKYYLNALDEIPLYNPSSVSLLICWECKALLEKSVAFKEQVQDSYRILQTYTHENLHECLLSDVSRPPRLKLHKTDPVNILPSDGLETFSEPINCLKYEFKEEWRDKGDKNTSNDGSVLSDSSDNTNQFEPDIQDVCSAKRGEKRKRTADKIKRTKKDKRKLNKNLQDCLASDVSENRLKSTSEPTNLSSEEFETFPEVPIPKSMKDHNQKILTIELTYEEMLLERDRESTRDTYLKAEYKCETCLIGFNYKKSYLAHVAGKHSADQGDYICPICKTIIPSIESFTAHYKRHMRSSIDTHRYHKDTHKARVQCTEAVHEYHNAFPCTICDKVFRWKTSLKRHLEKHEVKGKTSSSAAYCSMCNVNFSSICSYQRHMKNSLKHVTQDQLKFICDHCNKRFADKTKLRDHIEEKHLHKTYQCHICLKPSKNRVGLDQHIRNVHKGRPNNKMCHHCGKGFPTKVQLESHIRTHTGERPFICEFCPTTFSQQSNLYKHNRQVHLNIKSKRYPLGKRKDDRPPEMQPLDPTPVDQFRLPMLQYTNEKSFFAVLEDNDMPIC</sequence>
<dbReference type="PANTHER" id="PTHR24403:SF67">
    <property type="entry name" value="FI01116P-RELATED"/>
    <property type="match status" value="1"/>
</dbReference>
<dbReference type="EMBL" id="JACKWZ010000082">
    <property type="protein sequence ID" value="KAF9416872.1"/>
    <property type="molecule type" value="Genomic_DNA"/>
</dbReference>
<proteinExistence type="predicted"/>
<feature type="compositionally biased region" description="Polar residues" evidence="6">
    <location>
        <begin position="140"/>
        <end position="156"/>
    </location>
</feature>
<feature type="domain" description="C2H2-type" evidence="7">
    <location>
        <begin position="445"/>
        <end position="473"/>
    </location>
</feature>
<dbReference type="Pfam" id="PF12874">
    <property type="entry name" value="zf-met"/>
    <property type="match status" value="1"/>
</dbReference>
<dbReference type="Pfam" id="PF00096">
    <property type="entry name" value="zf-C2H2"/>
    <property type="match status" value="3"/>
</dbReference>
<dbReference type="InterPro" id="IPR013087">
    <property type="entry name" value="Znf_C2H2_type"/>
</dbReference>
<dbReference type="PROSITE" id="PS50157">
    <property type="entry name" value="ZINC_FINGER_C2H2_2"/>
    <property type="match status" value="6"/>
</dbReference>
<keyword evidence="1" id="KW-0479">Metal-binding</keyword>
<feature type="compositionally biased region" description="Basic residues" evidence="6">
    <location>
        <begin position="169"/>
        <end position="187"/>
    </location>
</feature>
<dbReference type="SMART" id="SM00355">
    <property type="entry name" value="ZnF_C2H2"/>
    <property type="match status" value="8"/>
</dbReference>
<dbReference type="SUPFAM" id="SSF57667">
    <property type="entry name" value="beta-beta-alpha zinc fingers"/>
    <property type="match status" value="3"/>
</dbReference>
<feature type="domain" description="C2H2-type" evidence="7">
    <location>
        <begin position="267"/>
        <end position="295"/>
    </location>
</feature>
<evidence type="ECO:0000259" key="7">
    <source>
        <dbReference type="PROSITE" id="PS50157"/>
    </source>
</evidence>
<evidence type="ECO:0000313" key="8">
    <source>
        <dbReference type="EMBL" id="KAF9416872.1"/>
    </source>
</evidence>
<protein>
    <recommendedName>
        <fullName evidence="7">C2H2-type domain-containing protein</fullName>
    </recommendedName>
</protein>
<dbReference type="SMART" id="SM00868">
    <property type="entry name" value="zf-AD"/>
    <property type="match status" value="1"/>
</dbReference>
<keyword evidence="3 5" id="KW-0863">Zinc-finger</keyword>
<reference evidence="8" key="1">
    <citation type="submission" date="2020-08" db="EMBL/GenBank/DDBJ databases">
        <title>Spodoptera exigua strain:BAW_Kor-Di-RS1 Genome sequencing and assembly.</title>
        <authorList>
            <person name="Kim J."/>
            <person name="Nam H.Y."/>
            <person name="Kwon M."/>
            <person name="Choi J.H."/>
            <person name="Cho S.R."/>
            <person name="Kim G.-H."/>
        </authorList>
    </citation>
    <scope>NUCLEOTIDE SEQUENCE</scope>
    <source>
        <strain evidence="8">BAW_Kor-Di-RS1</strain>
        <tissue evidence="8">Whole-body</tissue>
    </source>
</reference>
<evidence type="ECO:0000256" key="5">
    <source>
        <dbReference type="PROSITE-ProRule" id="PRU00042"/>
    </source>
</evidence>
<dbReference type="Proteomes" id="UP000648187">
    <property type="component" value="Unassembled WGS sequence"/>
</dbReference>
<dbReference type="GO" id="GO:0010468">
    <property type="term" value="P:regulation of gene expression"/>
    <property type="evidence" value="ECO:0007669"/>
    <property type="project" value="TreeGrafter"/>
</dbReference>
<dbReference type="PANTHER" id="PTHR24403">
    <property type="entry name" value="ZINC FINGER PROTEIN"/>
    <property type="match status" value="1"/>
</dbReference>
<dbReference type="Gene3D" id="3.30.160.60">
    <property type="entry name" value="Classic Zinc Finger"/>
    <property type="match status" value="5"/>
</dbReference>
<evidence type="ECO:0000256" key="6">
    <source>
        <dbReference type="SAM" id="MobiDB-lite"/>
    </source>
</evidence>
<organism evidence="8 9">
    <name type="scientific">Spodoptera exigua</name>
    <name type="common">Beet armyworm</name>
    <name type="synonym">Noctua fulgens</name>
    <dbReference type="NCBI Taxonomy" id="7107"/>
    <lineage>
        <taxon>Eukaryota</taxon>
        <taxon>Metazoa</taxon>
        <taxon>Ecdysozoa</taxon>
        <taxon>Arthropoda</taxon>
        <taxon>Hexapoda</taxon>
        <taxon>Insecta</taxon>
        <taxon>Pterygota</taxon>
        <taxon>Neoptera</taxon>
        <taxon>Endopterygota</taxon>
        <taxon>Lepidoptera</taxon>
        <taxon>Glossata</taxon>
        <taxon>Ditrysia</taxon>
        <taxon>Noctuoidea</taxon>
        <taxon>Noctuidae</taxon>
        <taxon>Amphipyrinae</taxon>
        <taxon>Spodoptera</taxon>
    </lineage>
</organism>
<dbReference type="GO" id="GO:0008270">
    <property type="term" value="F:zinc ion binding"/>
    <property type="evidence" value="ECO:0007669"/>
    <property type="project" value="UniProtKB-KW"/>
</dbReference>
<dbReference type="FunFam" id="3.30.160.60:FF:000065">
    <property type="entry name" value="B-cell CLL/lymphoma 6, member B"/>
    <property type="match status" value="1"/>
</dbReference>
<dbReference type="InterPro" id="IPR050688">
    <property type="entry name" value="Zinc_finger/UBP_domain"/>
</dbReference>
<evidence type="ECO:0000256" key="4">
    <source>
        <dbReference type="ARBA" id="ARBA00022833"/>
    </source>
</evidence>
<dbReference type="InterPro" id="IPR036236">
    <property type="entry name" value="Znf_C2H2_sf"/>
</dbReference>
<dbReference type="InterPro" id="IPR012934">
    <property type="entry name" value="Znf_AD"/>
</dbReference>
<feature type="domain" description="C2H2-type" evidence="7">
    <location>
        <begin position="475"/>
        <end position="502"/>
    </location>
</feature>
<evidence type="ECO:0000313" key="9">
    <source>
        <dbReference type="Proteomes" id="UP000648187"/>
    </source>
</evidence>
<evidence type="ECO:0000256" key="3">
    <source>
        <dbReference type="ARBA" id="ARBA00022771"/>
    </source>
</evidence>
<keyword evidence="2" id="KW-0677">Repeat</keyword>
<dbReference type="GO" id="GO:0005634">
    <property type="term" value="C:nucleus"/>
    <property type="evidence" value="ECO:0007669"/>
    <property type="project" value="InterPro"/>
</dbReference>
<feature type="region of interest" description="Disordered" evidence="6">
    <location>
        <begin position="530"/>
        <end position="555"/>
    </location>
</feature>
<dbReference type="AlphaFoldDB" id="A0A835GFM6"/>
<feature type="region of interest" description="Disordered" evidence="6">
    <location>
        <begin position="133"/>
        <end position="187"/>
    </location>
</feature>
<feature type="domain" description="C2H2-type" evidence="7">
    <location>
        <begin position="503"/>
        <end position="531"/>
    </location>
</feature>
<gene>
    <name evidence="8" type="ORF">HW555_005875</name>
</gene>
<name>A0A835GFM6_SPOEX</name>
<comment type="caution">
    <text evidence="8">The sequence shown here is derived from an EMBL/GenBank/DDBJ whole genome shotgun (WGS) entry which is preliminary data.</text>
</comment>
<keyword evidence="9" id="KW-1185">Reference proteome</keyword>
<dbReference type="Pfam" id="PF13894">
    <property type="entry name" value="zf-C2H2_4"/>
    <property type="match status" value="1"/>
</dbReference>
<accession>A0A835GFM6</accession>
<evidence type="ECO:0000256" key="2">
    <source>
        <dbReference type="ARBA" id="ARBA00022737"/>
    </source>
</evidence>
<feature type="domain" description="C2H2-type" evidence="7">
    <location>
        <begin position="417"/>
        <end position="440"/>
    </location>
</feature>
<dbReference type="PROSITE" id="PS00028">
    <property type="entry name" value="ZINC_FINGER_C2H2_1"/>
    <property type="match status" value="6"/>
</dbReference>
<evidence type="ECO:0000256" key="1">
    <source>
        <dbReference type="ARBA" id="ARBA00022723"/>
    </source>
</evidence>